<comment type="caution">
    <text evidence="2">The sequence shown here is derived from an EMBL/GenBank/DDBJ whole genome shotgun (WGS) entry which is preliminary data.</text>
</comment>
<dbReference type="EMBL" id="JAODUP010000570">
    <property type="protein sequence ID" value="KAK2147098.1"/>
    <property type="molecule type" value="Genomic_DNA"/>
</dbReference>
<dbReference type="Gene3D" id="2.60.120.740">
    <property type="match status" value="1"/>
</dbReference>
<dbReference type="Gene3D" id="2.60.120.290">
    <property type="entry name" value="Spermadhesin, CUB domain"/>
    <property type="match status" value="1"/>
</dbReference>
<dbReference type="CDD" id="cd22823">
    <property type="entry name" value="Gal_Rha_Lectin"/>
    <property type="match status" value="1"/>
</dbReference>
<gene>
    <name evidence="2" type="ORF">LSH36_570g05002</name>
</gene>
<feature type="region of interest" description="Disordered" evidence="1">
    <location>
        <begin position="308"/>
        <end position="334"/>
    </location>
</feature>
<accession>A0AAD9MWV3</accession>
<proteinExistence type="predicted"/>
<organism evidence="2 3">
    <name type="scientific">Paralvinella palmiformis</name>
    <dbReference type="NCBI Taxonomy" id="53620"/>
    <lineage>
        <taxon>Eukaryota</taxon>
        <taxon>Metazoa</taxon>
        <taxon>Spiralia</taxon>
        <taxon>Lophotrochozoa</taxon>
        <taxon>Annelida</taxon>
        <taxon>Polychaeta</taxon>
        <taxon>Sedentaria</taxon>
        <taxon>Canalipalpata</taxon>
        <taxon>Terebellida</taxon>
        <taxon>Terebelliformia</taxon>
        <taxon>Alvinellidae</taxon>
        <taxon>Paralvinella</taxon>
    </lineage>
</organism>
<dbReference type="PANTHER" id="PTHR46780">
    <property type="entry name" value="PROTEIN EVA-1"/>
    <property type="match status" value="1"/>
</dbReference>
<reference evidence="2" key="1">
    <citation type="journal article" date="2023" name="Mol. Biol. Evol.">
        <title>Third-Generation Sequencing Reveals the Adaptive Role of the Epigenome in Three Deep-Sea Polychaetes.</title>
        <authorList>
            <person name="Perez M."/>
            <person name="Aroh O."/>
            <person name="Sun Y."/>
            <person name="Lan Y."/>
            <person name="Juniper S.K."/>
            <person name="Young C.R."/>
            <person name="Angers B."/>
            <person name="Qian P.Y."/>
        </authorList>
    </citation>
    <scope>NUCLEOTIDE SEQUENCE</scope>
    <source>
        <strain evidence="2">P08H-3</strain>
    </source>
</reference>
<dbReference type="InterPro" id="IPR035914">
    <property type="entry name" value="Sperma_CUB_dom_sf"/>
</dbReference>
<evidence type="ECO:0000313" key="2">
    <source>
        <dbReference type="EMBL" id="KAK2147098.1"/>
    </source>
</evidence>
<dbReference type="InterPro" id="IPR043159">
    <property type="entry name" value="Lectin_gal-bd_sf"/>
</dbReference>
<dbReference type="AlphaFoldDB" id="A0AAD9MWV3"/>
<evidence type="ECO:0008006" key="4">
    <source>
        <dbReference type="Google" id="ProtNLM"/>
    </source>
</evidence>
<sequence>MSSARYGRMSVGKCLSRQVGAMGCNTNVLSLLDQLCSGQHTCEVRVSSIIDAIPEERQPCSKDYRSYLEASYVCVPTITRPQDACIAQKEIEVTEKSGYLASIVTDETTCGSIDAPWILKMSKGQTIDLELYDFAVSTRDRDDFVDDVAGVCHVYAIIKEQEAQSSETICGSHVRRSIAFRSMGHVLEIRLVTKRKSAENGYFLLRYQDPVAPPYGWVQRNDNEALFGCNYTTHSWIATCNGDTWRGNSYNCTQGDALFAADVQVFTGTSPCRRNCMRHSIGIASPCPTELNPFRPWTVLDRRTTITGRGNCSGTRRAPATTQAPTAATARPWK</sequence>
<evidence type="ECO:0000256" key="1">
    <source>
        <dbReference type="SAM" id="MobiDB-lite"/>
    </source>
</evidence>
<name>A0AAD9MWV3_9ANNE</name>
<protein>
    <recommendedName>
        <fullName evidence="4">SUEL-type lectin domain-containing protein</fullName>
    </recommendedName>
</protein>
<feature type="compositionally biased region" description="Low complexity" evidence="1">
    <location>
        <begin position="315"/>
        <end position="334"/>
    </location>
</feature>
<evidence type="ECO:0000313" key="3">
    <source>
        <dbReference type="Proteomes" id="UP001208570"/>
    </source>
</evidence>
<keyword evidence="3" id="KW-1185">Reference proteome</keyword>
<dbReference type="Proteomes" id="UP001208570">
    <property type="component" value="Unassembled WGS sequence"/>
</dbReference>